<dbReference type="EMBL" id="JASPKY010000014">
    <property type="protein sequence ID" value="KAK9753362.1"/>
    <property type="molecule type" value="Genomic_DNA"/>
</dbReference>
<sequence length="194" mass="21838">MQTPPPNLSVGCYTMPLSPLLNKSAPDDGESARKKVVENQNTVTELTSYGAVEEKTGRRTAKVSQIGEVGRETFTQNERKRVDRERLLARADHSMRLHQHLMLAAVVLLVMLLLFERWPHVGALILLPTQKSSQQHEPTFCPILEDYCRCTANQQEFVCKAAGFTSIPGDLPDSVFKLANSVPISFRRRLQHLE</sequence>
<reference evidence="1 2" key="1">
    <citation type="journal article" date="2024" name="BMC Genomics">
        <title>De novo assembly and annotation of Popillia japonica's genome with initial clues to its potential as an invasive pest.</title>
        <authorList>
            <person name="Cucini C."/>
            <person name="Boschi S."/>
            <person name="Funari R."/>
            <person name="Cardaioli E."/>
            <person name="Iannotti N."/>
            <person name="Marturano G."/>
            <person name="Paoli F."/>
            <person name="Bruttini M."/>
            <person name="Carapelli A."/>
            <person name="Frati F."/>
            <person name="Nardi F."/>
        </authorList>
    </citation>
    <scope>NUCLEOTIDE SEQUENCE [LARGE SCALE GENOMIC DNA]</scope>
    <source>
        <strain evidence="1">DMR45628</strain>
    </source>
</reference>
<protein>
    <submittedName>
        <fullName evidence="1">Uncharacterized protein</fullName>
    </submittedName>
</protein>
<name>A0AAW1N3Z4_POPJA</name>
<comment type="caution">
    <text evidence="1">The sequence shown here is derived from an EMBL/GenBank/DDBJ whole genome shotgun (WGS) entry which is preliminary data.</text>
</comment>
<evidence type="ECO:0000313" key="1">
    <source>
        <dbReference type="EMBL" id="KAK9753362.1"/>
    </source>
</evidence>
<dbReference type="AlphaFoldDB" id="A0AAW1N3Z4"/>
<proteinExistence type="predicted"/>
<accession>A0AAW1N3Z4</accession>
<organism evidence="1 2">
    <name type="scientific">Popillia japonica</name>
    <name type="common">Japanese beetle</name>
    <dbReference type="NCBI Taxonomy" id="7064"/>
    <lineage>
        <taxon>Eukaryota</taxon>
        <taxon>Metazoa</taxon>
        <taxon>Ecdysozoa</taxon>
        <taxon>Arthropoda</taxon>
        <taxon>Hexapoda</taxon>
        <taxon>Insecta</taxon>
        <taxon>Pterygota</taxon>
        <taxon>Neoptera</taxon>
        <taxon>Endopterygota</taxon>
        <taxon>Coleoptera</taxon>
        <taxon>Polyphaga</taxon>
        <taxon>Scarabaeiformia</taxon>
        <taxon>Scarabaeidae</taxon>
        <taxon>Rutelinae</taxon>
        <taxon>Popillia</taxon>
    </lineage>
</organism>
<evidence type="ECO:0000313" key="2">
    <source>
        <dbReference type="Proteomes" id="UP001458880"/>
    </source>
</evidence>
<gene>
    <name evidence="1" type="ORF">QE152_g3493</name>
</gene>
<keyword evidence="2" id="KW-1185">Reference proteome</keyword>
<dbReference type="Proteomes" id="UP001458880">
    <property type="component" value="Unassembled WGS sequence"/>
</dbReference>